<protein>
    <submittedName>
        <fullName evidence="2">Uncharacterized protein</fullName>
    </submittedName>
</protein>
<dbReference type="Proteomes" id="UP000053820">
    <property type="component" value="Unassembled WGS sequence"/>
</dbReference>
<feature type="region of interest" description="Disordered" evidence="1">
    <location>
        <begin position="1"/>
        <end position="24"/>
    </location>
</feature>
<dbReference type="AlphaFoldDB" id="A0A0C9W7B1"/>
<proteinExistence type="predicted"/>
<accession>A0A0C9W7B1</accession>
<name>A0A0C9W7B1_9AGAM</name>
<dbReference type="EMBL" id="KN839960">
    <property type="protein sequence ID" value="KIJ58267.1"/>
    <property type="molecule type" value="Genomic_DNA"/>
</dbReference>
<organism evidence="2 3">
    <name type="scientific">Hydnomerulius pinastri MD-312</name>
    <dbReference type="NCBI Taxonomy" id="994086"/>
    <lineage>
        <taxon>Eukaryota</taxon>
        <taxon>Fungi</taxon>
        <taxon>Dikarya</taxon>
        <taxon>Basidiomycota</taxon>
        <taxon>Agaricomycotina</taxon>
        <taxon>Agaricomycetes</taxon>
        <taxon>Agaricomycetidae</taxon>
        <taxon>Boletales</taxon>
        <taxon>Boletales incertae sedis</taxon>
        <taxon>Leucogyrophana</taxon>
    </lineage>
</organism>
<keyword evidence="3" id="KW-1185">Reference proteome</keyword>
<reference evidence="2 3" key="1">
    <citation type="submission" date="2014-04" db="EMBL/GenBank/DDBJ databases">
        <title>Evolutionary Origins and Diversification of the Mycorrhizal Mutualists.</title>
        <authorList>
            <consortium name="DOE Joint Genome Institute"/>
            <consortium name="Mycorrhizal Genomics Consortium"/>
            <person name="Kohler A."/>
            <person name="Kuo A."/>
            <person name="Nagy L.G."/>
            <person name="Floudas D."/>
            <person name="Copeland A."/>
            <person name="Barry K.W."/>
            <person name="Cichocki N."/>
            <person name="Veneault-Fourrey C."/>
            <person name="LaButti K."/>
            <person name="Lindquist E.A."/>
            <person name="Lipzen A."/>
            <person name="Lundell T."/>
            <person name="Morin E."/>
            <person name="Murat C."/>
            <person name="Riley R."/>
            <person name="Ohm R."/>
            <person name="Sun H."/>
            <person name="Tunlid A."/>
            <person name="Henrissat B."/>
            <person name="Grigoriev I.V."/>
            <person name="Hibbett D.S."/>
            <person name="Martin F."/>
        </authorList>
    </citation>
    <scope>NUCLEOTIDE SEQUENCE [LARGE SCALE GENOMIC DNA]</scope>
    <source>
        <strain evidence="2 3">MD-312</strain>
    </source>
</reference>
<evidence type="ECO:0000256" key="1">
    <source>
        <dbReference type="SAM" id="MobiDB-lite"/>
    </source>
</evidence>
<dbReference type="HOGENOM" id="CLU_1669597_0_0_1"/>
<gene>
    <name evidence="2" type="ORF">HYDPIDRAFT_34341</name>
</gene>
<evidence type="ECO:0000313" key="3">
    <source>
        <dbReference type="Proteomes" id="UP000053820"/>
    </source>
</evidence>
<evidence type="ECO:0000313" key="2">
    <source>
        <dbReference type="EMBL" id="KIJ58267.1"/>
    </source>
</evidence>
<sequence>MGNKLVEKDSRESERDDPGPRYEEVIGGAVDKLTAIRPAENSDGLDLLKTQYSSSSEVILFFPLLSVCSFIVTTFPQLRGVPSTPATDTPLTILSSFPNKTYLSIPRALLNIHTTARAIPTSLAKHAETDPGGSRIHRFALPRGTEQAVCLGLVLQIE</sequence>